<proteinExistence type="predicted"/>
<keyword evidence="3" id="KW-1185">Reference proteome</keyword>
<dbReference type="AlphaFoldDB" id="A0AAV7RWT1"/>
<keyword evidence="1" id="KW-0175">Coiled coil</keyword>
<gene>
    <name evidence="2" type="ORF">NDU88_009629</name>
</gene>
<accession>A0AAV7RWT1</accession>
<protein>
    <submittedName>
        <fullName evidence="2">Uncharacterized protein</fullName>
    </submittedName>
</protein>
<evidence type="ECO:0000313" key="2">
    <source>
        <dbReference type="EMBL" id="KAJ1156912.1"/>
    </source>
</evidence>
<dbReference type="Proteomes" id="UP001066276">
    <property type="component" value="Chromosome 5"/>
</dbReference>
<evidence type="ECO:0000256" key="1">
    <source>
        <dbReference type="SAM" id="Coils"/>
    </source>
</evidence>
<organism evidence="2 3">
    <name type="scientific">Pleurodeles waltl</name>
    <name type="common">Iberian ribbed newt</name>
    <dbReference type="NCBI Taxonomy" id="8319"/>
    <lineage>
        <taxon>Eukaryota</taxon>
        <taxon>Metazoa</taxon>
        <taxon>Chordata</taxon>
        <taxon>Craniata</taxon>
        <taxon>Vertebrata</taxon>
        <taxon>Euteleostomi</taxon>
        <taxon>Amphibia</taxon>
        <taxon>Batrachia</taxon>
        <taxon>Caudata</taxon>
        <taxon>Salamandroidea</taxon>
        <taxon>Salamandridae</taxon>
        <taxon>Pleurodelinae</taxon>
        <taxon>Pleurodeles</taxon>
    </lineage>
</organism>
<comment type="caution">
    <text evidence="2">The sequence shown here is derived from an EMBL/GenBank/DDBJ whole genome shotgun (WGS) entry which is preliminary data.</text>
</comment>
<reference evidence="2" key="1">
    <citation type="journal article" date="2022" name="bioRxiv">
        <title>Sequencing and chromosome-scale assembly of the giantPleurodeles waltlgenome.</title>
        <authorList>
            <person name="Brown T."/>
            <person name="Elewa A."/>
            <person name="Iarovenko S."/>
            <person name="Subramanian E."/>
            <person name="Araus A.J."/>
            <person name="Petzold A."/>
            <person name="Susuki M."/>
            <person name="Suzuki K.-i.T."/>
            <person name="Hayashi T."/>
            <person name="Toyoda A."/>
            <person name="Oliveira C."/>
            <person name="Osipova E."/>
            <person name="Leigh N.D."/>
            <person name="Simon A."/>
            <person name="Yun M.H."/>
        </authorList>
    </citation>
    <scope>NUCLEOTIDE SEQUENCE</scope>
    <source>
        <strain evidence="2">20211129_DDA</strain>
        <tissue evidence="2">Liver</tissue>
    </source>
</reference>
<feature type="coiled-coil region" evidence="1">
    <location>
        <begin position="53"/>
        <end position="80"/>
    </location>
</feature>
<evidence type="ECO:0000313" key="3">
    <source>
        <dbReference type="Proteomes" id="UP001066276"/>
    </source>
</evidence>
<dbReference type="EMBL" id="JANPWB010000009">
    <property type="protein sequence ID" value="KAJ1156912.1"/>
    <property type="molecule type" value="Genomic_DNA"/>
</dbReference>
<name>A0AAV7RWT1_PLEWA</name>
<sequence length="105" mass="11728">MSEPGGTPPPDNTAVSSDLTQGLIMERILQEITMVGHRLEGKDANISVLVTETKSIRQDIDRFQHSVQELEQRVETVEDRLNVVPDCGQELLLLCSKVIDLEDRS</sequence>